<feature type="transmembrane region" description="Helical" evidence="1">
    <location>
        <begin position="20"/>
        <end position="44"/>
    </location>
</feature>
<reference evidence="2 3" key="1">
    <citation type="journal article" date="2014" name="Agronomy (Basel)">
        <title>A Draft Genome Sequence for Ensete ventricosum, the Drought-Tolerant Tree Against Hunger.</title>
        <authorList>
            <person name="Harrison J."/>
            <person name="Moore K.A."/>
            <person name="Paszkiewicz K."/>
            <person name="Jones T."/>
            <person name="Grant M."/>
            <person name="Ambacheew D."/>
            <person name="Muzemil S."/>
            <person name="Studholme D.J."/>
        </authorList>
    </citation>
    <scope>NUCLEOTIDE SEQUENCE [LARGE SCALE GENOMIC DNA]</scope>
</reference>
<dbReference type="EMBL" id="AMZH03003332">
    <property type="protein sequence ID" value="RRT72666.1"/>
    <property type="molecule type" value="Genomic_DNA"/>
</dbReference>
<gene>
    <name evidence="2" type="ORF">B296_00011846</name>
</gene>
<evidence type="ECO:0000313" key="3">
    <source>
        <dbReference type="Proteomes" id="UP000287651"/>
    </source>
</evidence>
<evidence type="ECO:0000256" key="1">
    <source>
        <dbReference type="SAM" id="Phobius"/>
    </source>
</evidence>
<keyword evidence="1" id="KW-0812">Transmembrane</keyword>
<proteinExistence type="predicted"/>
<accession>A0A427A8W5</accession>
<keyword evidence="1" id="KW-1133">Transmembrane helix</keyword>
<dbReference type="AlphaFoldDB" id="A0A427A8W5"/>
<dbReference type="Proteomes" id="UP000287651">
    <property type="component" value="Unassembled WGS sequence"/>
</dbReference>
<evidence type="ECO:0000313" key="2">
    <source>
        <dbReference type="EMBL" id="RRT72666.1"/>
    </source>
</evidence>
<keyword evidence="1" id="KW-0472">Membrane</keyword>
<name>A0A427A8W5_ENSVE</name>
<sequence>MLELTSSHYWSYNYSESIVMFWRELIIFGRGYLIWLVSMGKAFLFTRPLSGLRQVLPLGNMHRRRTERATAMEVEDTTMAELLEQWTGAVLPPETLV</sequence>
<organism evidence="2 3">
    <name type="scientific">Ensete ventricosum</name>
    <name type="common">Abyssinian banana</name>
    <name type="synonym">Musa ensete</name>
    <dbReference type="NCBI Taxonomy" id="4639"/>
    <lineage>
        <taxon>Eukaryota</taxon>
        <taxon>Viridiplantae</taxon>
        <taxon>Streptophyta</taxon>
        <taxon>Embryophyta</taxon>
        <taxon>Tracheophyta</taxon>
        <taxon>Spermatophyta</taxon>
        <taxon>Magnoliopsida</taxon>
        <taxon>Liliopsida</taxon>
        <taxon>Zingiberales</taxon>
        <taxon>Musaceae</taxon>
        <taxon>Ensete</taxon>
    </lineage>
</organism>
<protein>
    <submittedName>
        <fullName evidence="2">Uncharacterized protein</fullName>
    </submittedName>
</protein>
<comment type="caution">
    <text evidence="2">The sequence shown here is derived from an EMBL/GenBank/DDBJ whole genome shotgun (WGS) entry which is preliminary data.</text>
</comment>